<dbReference type="PANTHER" id="PTHR30115">
    <property type="entry name" value="NITROGEN REGULATORY PROTEIN P-II"/>
    <property type="match status" value="1"/>
</dbReference>
<proteinExistence type="predicted"/>
<organism evidence="1 2">
    <name type="scientific">Denitrobacterium detoxificans</name>
    <dbReference type="NCBI Taxonomy" id="79604"/>
    <lineage>
        <taxon>Bacteria</taxon>
        <taxon>Bacillati</taxon>
        <taxon>Actinomycetota</taxon>
        <taxon>Coriobacteriia</taxon>
        <taxon>Eggerthellales</taxon>
        <taxon>Eggerthellaceae</taxon>
        <taxon>Denitrobacterium</taxon>
    </lineage>
</organism>
<dbReference type="OrthoDB" id="9802729at2"/>
<dbReference type="GO" id="GO:0030234">
    <property type="term" value="F:enzyme regulator activity"/>
    <property type="evidence" value="ECO:0007669"/>
    <property type="project" value="InterPro"/>
</dbReference>
<protein>
    <submittedName>
        <fullName evidence="1">Nitrogen regulatory protein P-II family</fullName>
    </submittedName>
</protein>
<sequence>MKKITAVVRPERLEAVKEALFDAKVSGMTISQVQGCGNQHGWKEYYRGTEVLLNMVPKVKFEIICVDDEVDGIIEIILDVAHTGKVGDGKIFVFPCEEVVRIRTGERGSSAL</sequence>
<dbReference type="PRINTS" id="PR00340">
    <property type="entry name" value="PIIGLNB"/>
</dbReference>
<dbReference type="InterPro" id="IPR011322">
    <property type="entry name" value="N-reg_PII-like_a/b"/>
</dbReference>
<dbReference type="RefSeq" id="WP_066663192.1">
    <property type="nucleotide sequence ID" value="NZ_CP011402.1"/>
</dbReference>
<dbReference type="GO" id="GO:0006808">
    <property type="term" value="P:regulation of nitrogen utilization"/>
    <property type="evidence" value="ECO:0007669"/>
    <property type="project" value="InterPro"/>
</dbReference>
<dbReference type="GO" id="GO:0005829">
    <property type="term" value="C:cytosol"/>
    <property type="evidence" value="ECO:0007669"/>
    <property type="project" value="TreeGrafter"/>
</dbReference>
<dbReference type="Proteomes" id="UP000182975">
    <property type="component" value="Unassembled WGS sequence"/>
</dbReference>
<dbReference type="GO" id="GO:0005524">
    <property type="term" value="F:ATP binding"/>
    <property type="evidence" value="ECO:0007669"/>
    <property type="project" value="TreeGrafter"/>
</dbReference>
<dbReference type="PATRIC" id="fig|79604.3.peg.1435"/>
<dbReference type="SUPFAM" id="SSF54913">
    <property type="entry name" value="GlnB-like"/>
    <property type="match status" value="1"/>
</dbReference>
<evidence type="ECO:0000313" key="1">
    <source>
        <dbReference type="EMBL" id="SEO71820.1"/>
    </source>
</evidence>
<keyword evidence="2" id="KW-1185">Reference proteome</keyword>
<accession>A0A172RYX9</accession>
<gene>
    <name evidence="1" type="ORF">SAMN02910314_00986</name>
</gene>
<dbReference type="Gene3D" id="3.30.70.120">
    <property type="match status" value="1"/>
</dbReference>
<evidence type="ECO:0000313" key="2">
    <source>
        <dbReference type="Proteomes" id="UP000182975"/>
    </source>
</evidence>
<dbReference type="InterPro" id="IPR002187">
    <property type="entry name" value="N-reg_PII"/>
</dbReference>
<dbReference type="SMART" id="SM00938">
    <property type="entry name" value="P-II"/>
    <property type="match status" value="1"/>
</dbReference>
<dbReference type="PANTHER" id="PTHR30115:SF11">
    <property type="entry name" value="NITROGEN REGULATORY PROTEIN P-II HOMOLOG"/>
    <property type="match status" value="1"/>
</dbReference>
<dbReference type="Pfam" id="PF00543">
    <property type="entry name" value="P-II"/>
    <property type="match status" value="1"/>
</dbReference>
<dbReference type="PROSITE" id="PS51343">
    <property type="entry name" value="PII_GLNB_DOM"/>
    <property type="match status" value="1"/>
</dbReference>
<dbReference type="KEGG" id="ddt:AAY81_07100"/>
<dbReference type="STRING" id="79604.AAY81_07100"/>
<dbReference type="InterPro" id="IPR015867">
    <property type="entry name" value="N-reg_PII/ATP_PRibTrfase_C"/>
</dbReference>
<dbReference type="EMBL" id="FOEC01000004">
    <property type="protein sequence ID" value="SEO71820.1"/>
    <property type="molecule type" value="Genomic_DNA"/>
</dbReference>
<dbReference type="AlphaFoldDB" id="A0A172RYX9"/>
<reference evidence="2" key="1">
    <citation type="submission" date="2016-10" db="EMBL/GenBank/DDBJ databases">
        <authorList>
            <person name="Varghese N."/>
        </authorList>
    </citation>
    <scope>NUCLEOTIDE SEQUENCE [LARGE SCALE GENOMIC DNA]</scope>
    <source>
        <strain evidence="2">DSM 21843</strain>
    </source>
</reference>
<name>A0A172RYX9_9ACTN</name>